<dbReference type="GO" id="GO:0016459">
    <property type="term" value="C:myosin complex"/>
    <property type="evidence" value="ECO:0007669"/>
    <property type="project" value="UniProtKB-KW"/>
</dbReference>
<dbReference type="EMBL" id="OV725079">
    <property type="protein sequence ID" value="CAH1395799.1"/>
    <property type="molecule type" value="Genomic_DNA"/>
</dbReference>
<dbReference type="InterPro" id="IPR057130">
    <property type="entry name" value="Myosin_VII_N"/>
</dbReference>
<dbReference type="Gene3D" id="1.20.120.720">
    <property type="entry name" value="Myosin VI head, motor domain, U50 subdomain"/>
    <property type="match status" value="1"/>
</dbReference>
<dbReference type="PROSITE" id="PS51456">
    <property type="entry name" value="MYOSIN_MOTOR"/>
    <property type="match status" value="1"/>
</dbReference>
<keyword evidence="1" id="KW-0009">Actin-binding</keyword>
<comment type="similarity">
    <text evidence="1">Belongs to the TRAFAC class myosin-kinesin ATPase superfamily. Myosin family.</text>
</comment>
<keyword evidence="1" id="KW-0505">Motor protein</keyword>
<evidence type="ECO:0000259" key="2">
    <source>
        <dbReference type="PROSITE" id="PS51456"/>
    </source>
</evidence>
<keyword evidence="4" id="KW-1185">Reference proteome</keyword>
<accession>A0A9P0MHA8</accession>
<gene>
    <name evidence="3" type="ORF">NEZAVI_LOCUS6006</name>
</gene>
<dbReference type="Pfam" id="PF24123">
    <property type="entry name" value="Myosin_VII_N"/>
    <property type="match status" value="1"/>
</dbReference>
<protein>
    <recommendedName>
        <fullName evidence="2">Myosin motor domain-containing protein</fullName>
    </recommendedName>
</protein>
<organism evidence="3 4">
    <name type="scientific">Nezara viridula</name>
    <name type="common">Southern green stink bug</name>
    <name type="synonym">Cimex viridulus</name>
    <dbReference type="NCBI Taxonomy" id="85310"/>
    <lineage>
        <taxon>Eukaryota</taxon>
        <taxon>Metazoa</taxon>
        <taxon>Ecdysozoa</taxon>
        <taxon>Arthropoda</taxon>
        <taxon>Hexapoda</taxon>
        <taxon>Insecta</taxon>
        <taxon>Pterygota</taxon>
        <taxon>Neoptera</taxon>
        <taxon>Paraneoptera</taxon>
        <taxon>Hemiptera</taxon>
        <taxon>Heteroptera</taxon>
        <taxon>Panheteroptera</taxon>
        <taxon>Pentatomomorpha</taxon>
        <taxon>Pentatomoidea</taxon>
        <taxon>Pentatomidae</taxon>
        <taxon>Pentatominae</taxon>
        <taxon>Nezara</taxon>
    </lineage>
</organism>
<dbReference type="GO" id="GO:0003774">
    <property type="term" value="F:cytoskeletal motor activity"/>
    <property type="evidence" value="ECO:0007669"/>
    <property type="project" value="InterPro"/>
</dbReference>
<name>A0A9P0MHA8_NEZVI</name>
<dbReference type="InterPro" id="IPR051724">
    <property type="entry name" value="Actin_motor_Myosin"/>
</dbReference>
<sequence>MRVTLKGDYIWIEPISGREFDVAIGARVISAEGKRILIKDDDGKGGGITCEGRDDAAEFADIRSAMKVLLFTDNEIWDILTLLAALLHTGNINYRAAVIDNLDATEIPDHSNVARVAGLLGVPKQPLIDALTRKTLFAHGETVGTDQTMLAKLHKTHGSHRNYLKPKSDINTSFGLNHFAGIVFYDTRVTVVRVTFEWFRAEENKIMGTDIFVTYGACKLRI</sequence>
<dbReference type="OrthoDB" id="6108017at2759"/>
<comment type="caution">
    <text evidence="1">Lacks conserved residue(s) required for the propagation of feature annotation.</text>
</comment>
<dbReference type="PANTHER" id="PTHR46049">
    <property type="entry name" value="AGAP003327-PA"/>
    <property type="match status" value="1"/>
</dbReference>
<dbReference type="SMART" id="SM00242">
    <property type="entry name" value="MYSc"/>
    <property type="match status" value="1"/>
</dbReference>
<dbReference type="Proteomes" id="UP001152798">
    <property type="component" value="Chromosome 3"/>
</dbReference>
<evidence type="ECO:0000313" key="4">
    <source>
        <dbReference type="Proteomes" id="UP001152798"/>
    </source>
</evidence>
<dbReference type="GO" id="GO:0003779">
    <property type="term" value="F:actin binding"/>
    <property type="evidence" value="ECO:0007669"/>
    <property type="project" value="UniProtKB-KW"/>
</dbReference>
<proteinExistence type="inferred from homology"/>
<dbReference type="GO" id="GO:0005524">
    <property type="term" value="F:ATP binding"/>
    <property type="evidence" value="ECO:0007669"/>
    <property type="project" value="InterPro"/>
</dbReference>
<dbReference type="Pfam" id="PF00063">
    <property type="entry name" value="Myosin_head"/>
    <property type="match status" value="1"/>
</dbReference>
<dbReference type="InterPro" id="IPR001609">
    <property type="entry name" value="Myosin_head_motor_dom-like"/>
</dbReference>
<dbReference type="Gene3D" id="1.10.10.820">
    <property type="match status" value="1"/>
</dbReference>
<keyword evidence="1" id="KW-0518">Myosin</keyword>
<dbReference type="AlphaFoldDB" id="A0A9P0MHA8"/>
<dbReference type="SUPFAM" id="SSF52540">
    <property type="entry name" value="P-loop containing nucleoside triphosphate hydrolases"/>
    <property type="match status" value="1"/>
</dbReference>
<reference evidence="3" key="1">
    <citation type="submission" date="2022-01" db="EMBL/GenBank/DDBJ databases">
        <authorList>
            <person name="King R."/>
        </authorList>
    </citation>
    <scope>NUCLEOTIDE SEQUENCE</scope>
</reference>
<dbReference type="PANTHER" id="PTHR46049:SF10">
    <property type="entry name" value="MYOSIN VIIA"/>
    <property type="match status" value="1"/>
</dbReference>
<evidence type="ECO:0000256" key="1">
    <source>
        <dbReference type="PROSITE-ProRule" id="PRU00782"/>
    </source>
</evidence>
<feature type="domain" description="Myosin motor" evidence="2">
    <location>
        <begin position="1"/>
        <end position="222"/>
    </location>
</feature>
<dbReference type="InterPro" id="IPR027417">
    <property type="entry name" value="P-loop_NTPase"/>
</dbReference>
<evidence type="ECO:0000313" key="3">
    <source>
        <dbReference type="EMBL" id="CAH1395799.1"/>
    </source>
</evidence>